<evidence type="ECO:0000256" key="2">
    <source>
        <dbReference type="ARBA" id="ARBA00012438"/>
    </source>
</evidence>
<proteinExistence type="predicted"/>
<dbReference type="Pfam" id="PF02518">
    <property type="entry name" value="HATPase_c"/>
    <property type="match status" value="1"/>
</dbReference>
<reference evidence="8 9" key="1">
    <citation type="journal article" date="2009" name="Appl. Environ. Microbiol.">
        <title>Community genomic and proteomic analyses of chemoautotrophic iron-oxidizing "Leptospirillum rubarum" (Group II) and "Leptospirillum ferrodiazotrophum" (Group III) bacteria in acid mine drainage biofilms.</title>
        <authorList>
            <person name="Goltsman D.S."/>
            <person name="Denef V.J."/>
            <person name="Singer S.W."/>
            <person name="VerBerkmoes N.C."/>
            <person name="Lefsrud M."/>
            <person name="Mueller R.S."/>
            <person name="Dick G.J."/>
            <person name="Sun C.L."/>
            <person name="Wheeler K.E."/>
            <person name="Zemla A."/>
            <person name="Baker B.J."/>
            <person name="Hauser L."/>
            <person name="Land M."/>
            <person name="Shah M.B."/>
            <person name="Thelen M.P."/>
            <person name="Hettich R.L."/>
            <person name="Banfield J.F."/>
        </authorList>
    </citation>
    <scope>NUCLEOTIDE SEQUENCE [LARGE SCALE GENOMIC DNA]</scope>
</reference>
<dbReference type="CDD" id="cd00075">
    <property type="entry name" value="HATPase"/>
    <property type="match status" value="1"/>
</dbReference>
<evidence type="ECO:0000256" key="1">
    <source>
        <dbReference type="ARBA" id="ARBA00000085"/>
    </source>
</evidence>
<dbReference type="InterPro" id="IPR036890">
    <property type="entry name" value="HATPase_C_sf"/>
</dbReference>
<dbReference type="InterPro" id="IPR005467">
    <property type="entry name" value="His_kinase_dom"/>
</dbReference>
<dbReference type="InterPro" id="IPR003594">
    <property type="entry name" value="HATPase_dom"/>
</dbReference>
<organism evidence="8 9">
    <name type="scientific">Leptospirillum ferrodiazotrophum</name>
    <dbReference type="NCBI Taxonomy" id="412449"/>
    <lineage>
        <taxon>Bacteria</taxon>
        <taxon>Pseudomonadati</taxon>
        <taxon>Nitrospirota</taxon>
        <taxon>Nitrospiria</taxon>
        <taxon>Nitrospirales</taxon>
        <taxon>Nitrospiraceae</taxon>
        <taxon>Leptospirillum</taxon>
    </lineage>
</organism>
<dbReference type="SUPFAM" id="SSF47384">
    <property type="entry name" value="Homodimeric domain of signal transducing histidine kinase"/>
    <property type="match status" value="1"/>
</dbReference>
<name>C6I024_9BACT</name>
<feature type="domain" description="Histidine kinase" evidence="7">
    <location>
        <begin position="312"/>
        <end position="523"/>
    </location>
</feature>
<dbReference type="EMBL" id="GG693884">
    <property type="protein sequence ID" value="EES51804.1"/>
    <property type="molecule type" value="Genomic_DNA"/>
</dbReference>
<dbReference type="InterPro" id="IPR036097">
    <property type="entry name" value="HisK_dim/P_sf"/>
</dbReference>
<keyword evidence="4" id="KW-0808">Transferase</keyword>
<dbReference type="CDD" id="cd00082">
    <property type="entry name" value="HisKA"/>
    <property type="match status" value="1"/>
</dbReference>
<dbReference type="InterPro" id="IPR050736">
    <property type="entry name" value="Sensor_HK_Regulatory"/>
</dbReference>
<dbReference type="SMART" id="SM00387">
    <property type="entry name" value="HATPase_c"/>
    <property type="match status" value="1"/>
</dbReference>
<dbReference type="PANTHER" id="PTHR43711:SF28">
    <property type="entry name" value="SENSOR HISTIDINE KINASE YXDK"/>
    <property type="match status" value="1"/>
</dbReference>
<evidence type="ECO:0000256" key="5">
    <source>
        <dbReference type="ARBA" id="ARBA00022777"/>
    </source>
</evidence>
<evidence type="ECO:0000256" key="6">
    <source>
        <dbReference type="ARBA" id="ARBA00023012"/>
    </source>
</evidence>
<comment type="catalytic activity">
    <reaction evidence="1">
        <text>ATP + protein L-histidine = ADP + protein N-phospho-L-histidine.</text>
        <dbReference type="EC" id="2.7.13.3"/>
    </reaction>
</comment>
<dbReference type="AlphaFoldDB" id="C6I024"/>
<keyword evidence="9" id="KW-1185">Reference proteome</keyword>
<keyword evidence="3" id="KW-0597">Phosphoprotein</keyword>
<dbReference type="PROSITE" id="PS50109">
    <property type="entry name" value="HIS_KIN"/>
    <property type="match status" value="1"/>
</dbReference>
<sequence>MSDPHISGETPPEELPRRSSYGQVVAISLALSVLVFSVDALTPQRLVVSILQDVPIALTGLTRKRRLTVAMVLFGILSNILAEAINAHEEGSVSPIAIGNRFFSVISFLLVGYLAIRIQESSLETGRTLSERRRSERDRKIRSLLEELSREGDSRTILARIAPRLRTLFGARGLILAGVNRTQWTDPLLTDPPGLFFWKAGDDLPGALALLGEASLPPQSISKLSLDPLLENNRARGGLLARISTKKATTGEVPDLLLFLLDPEDPEALAILREILPVLEDLLGRLELLRHLEESNRQLLRKNAMIQDLVSGLSHDIRTPLLAQNMNFRLARKGVFGPVPDPLVRILDQAAAANASLLEQANRLLLLTRYELDDPSLEWSQFSLADLLDEAIAEILPLAMDKGVILHRTGEAPVLEGDRVALKRLFLNLLDNALKWSPPQGEIRVFLEERGDNVTVTVSDQGPGVPLEMVPRLFRRFGGLRPGSGFGLGLYLSNQIAALHGGSIRYAPGAPGSLLTVDLPKKRRVLP</sequence>
<protein>
    <recommendedName>
        <fullName evidence="2">histidine kinase</fullName>
        <ecNumber evidence="2">2.7.13.3</ecNumber>
    </recommendedName>
</protein>
<keyword evidence="6" id="KW-0902">Two-component regulatory system</keyword>
<keyword evidence="5 8" id="KW-0418">Kinase</keyword>
<dbReference type="SMART" id="SM00388">
    <property type="entry name" value="HisKA"/>
    <property type="match status" value="1"/>
</dbReference>
<evidence type="ECO:0000256" key="4">
    <source>
        <dbReference type="ARBA" id="ARBA00022679"/>
    </source>
</evidence>
<dbReference type="EC" id="2.7.13.3" evidence="2"/>
<dbReference type="PANTHER" id="PTHR43711">
    <property type="entry name" value="TWO-COMPONENT HISTIDINE KINASE"/>
    <property type="match status" value="1"/>
</dbReference>
<dbReference type="InterPro" id="IPR004358">
    <property type="entry name" value="Sig_transdc_His_kin-like_C"/>
</dbReference>
<dbReference type="Gene3D" id="1.10.287.130">
    <property type="match status" value="1"/>
</dbReference>
<evidence type="ECO:0000313" key="8">
    <source>
        <dbReference type="EMBL" id="EES51804.1"/>
    </source>
</evidence>
<dbReference type="Gene3D" id="3.30.565.10">
    <property type="entry name" value="Histidine kinase-like ATPase, C-terminal domain"/>
    <property type="match status" value="1"/>
</dbReference>
<evidence type="ECO:0000259" key="7">
    <source>
        <dbReference type="PROSITE" id="PS50109"/>
    </source>
</evidence>
<dbReference type="GO" id="GO:0000155">
    <property type="term" value="F:phosphorelay sensor kinase activity"/>
    <property type="evidence" value="ECO:0007669"/>
    <property type="project" value="InterPro"/>
</dbReference>
<accession>C6I024</accession>
<dbReference type="PRINTS" id="PR00344">
    <property type="entry name" value="BCTRLSENSOR"/>
</dbReference>
<dbReference type="SUPFAM" id="SSF55874">
    <property type="entry name" value="ATPase domain of HSP90 chaperone/DNA topoisomerase II/histidine kinase"/>
    <property type="match status" value="1"/>
</dbReference>
<gene>
    <name evidence="8" type="ORF">UBAL3_95450024</name>
</gene>
<dbReference type="Proteomes" id="UP000009374">
    <property type="component" value="Unassembled WGS sequence"/>
</dbReference>
<evidence type="ECO:0000256" key="3">
    <source>
        <dbReference type="ARBA" id="ARBA00022553"/>
    </source>
</evidence>
<dbReference type="InterPro" id="IPR003661">
    <property type="entry name" value="HisK_dim/P_dom"/>
</dbReference>
<dbReference type="Pfam" id="PF00512">
    <property type="entry name" value="HisKA"/>
    <property type="match status" value="1"/>
</dbReference>
<evidence type="ECO:0000313" key="9">
    <source>
        <dbReference type="Proteomes" id="UP000009374"/>
    </source>
</evidence>